<proteinExistence type="inferred from homology"/>
<dbReference type="GO" id="GO:0016020">
    <property type="term" value="C:membrane"/>
    <property type="evidence" value="ECO:0007669"/>
    <property type="project" value="UniProtKB-SubCell"/>
</dbReference>
<evidence type="ECO:0000259" key="8">
    <source>
        <dbReference type="Pfam" id="PF20684"/>
    </source>
</evidence>
<feature type="transmembrane region" description="Helical" evidence="7">
    <location>
        <begin position="123"/>
        <end position="142"/>
    </location>
</feature>
<evidence type="ECO:0000313" key="9">
    <source>
        <dbReference type="EMBL" id="RGP61338.1"/>
    </source>
</evidence>
<feature type="region of interest" description="Disordered" evidence="6">
    <location>
        <begin position="339"/>
        <end position="366"/>
    </location>
</feature>
<evidence type="ECO:0000313" key="10">
    <source>
        <dbReference type="Proteomes" id="UP000266234"/>
    </source>
</evidence>
<keyword evidence="2 7" id="KW-0812">Transmembrane</keyword>
<keyword evidence="4 7" id="KW-0472">Membrane</keyword>
<dbReference type="AlphaFoldDB" id="A0A395RMI8"/>
<feature type="domain" description="Rhodopsin" evidence="8">
    <location>
        <begin position="28"/>
        <end position="269"/>
    </location>
</feature>
<name>A0A395RMI8_9HYPO</name>
<feature type="transmembrane region" description="Helical" evidence="7">
    <location>
        <begin position="12"/>
        <end position="32"/>
    </location>
</feature>
<dbReference type="OrthoDB" id="3897607at2759"/>
<evidence type="ECO:0000256" key="5">
    <source>
        <dbReference type="ARBA" id="ARBA00038359"/>
    </source>
</evidence>
<gene>
    <name evidence="9" type="ORF">FLONG3_10572</name>
</gene>
<dbReference type="PANTHER" id="PTHR33048">
    <property type="entry name" value="PTH11-LIKE INTEGRAL MEMBRANE PROTEIN (AFU_ORTHOLOGUE AFUA_5G11245)"/>
    <property type="match status" value="1"/>
</dbReference>
<evidence type="ECO:0000256" key="1">
    <source>
        <dbReference type="ARBA" id="ARBA00004141"/>
    </source>
</evidence>
<dbReference type="Proteomes" id="UP000266234">
    <property type="component" value="Unassembled WGS sequence"/>
</dbReference>
<evidence type="ECO:0000256" key="2">
    <source>
        <dbReference type="ARBA" id="ARBA00022692"/>
    </source>
</evidence>
<organism evidence="9 10">
    <name type="scientific">Fusarium longipes</name>
    <dbReference type="NCBI Taxonomy" id="694270"/>
    <lineage>
        <taxon>Eukaryota</taxon>
        <taxon>Fungi</taxon>
        <taxon>Dikarya</taxon>
        <taxon>Ascomycota</taxon>
        <taxon>Pezizomycotina</taxon>
        <taxon>Sordariomycetes</taxon>
        <taxon>Hypocreomycetidae</taxon>
        <taxon>Hypocreales</taxon>
        <taxon>Nectriaceae</taxon>
        <taxon>Fusarium</taxon>
    </lineage>
</organism>
<dbReference type="InterPro" id="IPR052337">
    <property type="entry name" value="SAT4-like"/>
</dbReference>
<sequence length="366" mass="40863">MDQLYDGASTLVAVCSFFIALCTVCVLLRLYVRWTLAAVGLDDYLFLVGLILWIVSTSFVIPACWNGLGAHVERYTTEQGIAANKYFFLFQHFYVWANIPIKTSLCLTISRIAADMRWITRTIYVIIFTLVVVSLVTNIYLLSDCRPFAANWDKTIPGAVCRPAEGTVALGNAYSAINIFIDWAVALLPVFLLWRVQMRWAQKITVMAVLSLGIFASTATLIRLRTLTNFTNVSDYLFGLGPIVLWTVVELALALVTGSLIAYRPLFKRFFGSTGQSTSNGLNQPGTDIFLQSMRIKSKHHSRLESPNASMERGNREGINVYNSVHIVKTDKDEEWDQEVSNISSCSAGRKNESQQSIIIPGAESR</sequence>
<comment type="subcellular location">
    <subcellularLocation>
        <location evidence="1">Membrane</location>
        <topology evidence="1">Multi-pass membrane protein</topology>
    </subcellularLocation>
</comment>
<evidence type="ECO:0000256" key="7">
    <source>
        <dbReference type="SAM" id="Phobius"/>
    </source>
</evidence>
<evidence type="ECO:0000256" key="3">
    <source>
        <dbReference type="ARBA" id="ARBA00022989"/>
    </source>
</evidence>
<keyword evidence="3 7" id="KW-1133">Transmembrane helix</keyword>
<comment type="similarity">
    <text evidence="5">Belongs to the SAT4 family.</text>
</comment>
<evidence type="ECO:0000256" key="6">
    <source>
        <dbReference type="SAM" id="MobiDB-lite"/>
    </source>
</evidence>
<accession>A0A395RMI8</accession>
<feature type="transmembrane region" description="Helical" evidence="7">
    <location>
        <begin position="206"/>
        <end position="224"/>
    </location>
</feature>
<keyword evidence="10" id="KW-1185">Reference proteome</keyword>
<protein>
    <submittedName>
        <fullName evidence="9">Cation-transporting atpase 4</fullName>
    </submittedName>
</protein>
<dbReference type="STRING" id="694270.A0A395RMI8"/>
<dbReference type="InterPro" id="IPR049326">
    <property type="entry name" value="Rhodopsin_dom_fungi"/>
</dbReference>
<dbReference type="EMBL" id="PXOG01000315">
    <property type="protein sequence ID" value="RGP61338.1"/>
    <property type="molecule type" value="Genomic_DNA"/>
</dbReference>
<comment type="caution">
    <text evidence="9">The sequence shown here is derived from an EMBL/GenBank/DDBJ whole genome shotgun (WGS) entry which is preliminary data.</text>
</comment>
<dbReference type="Pfam" id="PF20684">
    <property type="entry name" value="Fung_rhodopsin"/>
    <property type="match status" value="1"/>
</dbReference>
<feature type="transmembrane region" description="Helical" evidence="7">
    <location>
        <begin position="173"/>
        <end position="194"/>
    </location>
</feature>
<dbReference type="PANTHER" id="PTHR33048:SF47">
    <property type="entry name" value="INTEGRAL MEMBRANE PROTEIN-RELATED"/>
    <property type="match status" value="1"/>
</dbReference>
<feature type="transmembrane region" description="Helical" evidence="7">
    <location>
        <begin position="44"/>
        <end position="65"/>
    </location>
</feature>
<feature type="transmembrane region" description="Helical" evidence="7">
    <location>
        <begin position="236"/>
        <end position="263"/>
    </location>
</feature>
<reference evidence="9 10" key="1">
    <citation type="journal article" date="2018" name="PLoS Pathog.">
        <title>Evolution of structural diversity of trichothecenes, a family of toxins produced by plant pathogenic and entomopathogenic fungi.</title>
        <authorList>
            <person name="Proctor R.H."/>
            <person name="McCormick S.P."/>
            <person name="Kim H.S."/>
            <person name="Cardoza R.E."/>
            <person name="Stanley A.M."/>
            <person name="Lindo L."/>
            <person name="Kelly A."/>
            <person name="Brown D.W."/>
            <person name="Lee T."/>
            <person name="Vaughan M.M."/>
            <person name="Alexander N.J."/>
            <person name="Busman M."/>
            <person name="Gutierrez S."/>
        </authorList>
    </citation>
    <scope>NUCLEOTIDE SEQUENCE [LARGE SCALE GENOMIC DNA]</scope>
    <source>
        <strain evidence="9 10">NRRL 20695</strain>
    </source>
</reference>
<evidence type="ECO:0000256" key="4">
    <source>
        <dbReference type="ARBA" id="ARBA00023136"/>
    </source>
</evidence>